<proteinExistence type="predicted"/>
<evidence type="ECO:0000256" key="1">
    <source>
        <dbReference type="SAM" id="SignalP"/>
    </source>
</evidence>
<dbReference type="EMBL" id="PXYI01000006">
    <property type="protein sequence ID" value="PSJ38516.1"/>
    <property type="molecule type" value="Genomic_DNA"/>
</dbReference>
<dbReference type="Proteomes" id="UP000241167">
    <property type="component" value="Unassembled WGS sequence"/>
</dbReference>
<keyword evidence="1" id="KW-0732">Signal</keyword>
<evidence type="ECO:0000259" key="2">
    <source>
        <dbReference type="Pfam" id="PF12146"/>
    </source>
</evidence>
<gene>
    <name evidence="3" type="ORF">C7I55_18995</name>
</gene>
<feature type="signal peptide" evidence="1">
    <location>
        <begin position="1"/>
        <end position="24"/>
    </location>
</feature>
<dbReference type="RefSeq" id="WP_106514583.1">
    <property type="nucleotide sequence ID" value="NZ_PXYI01000006.1"/>
</dbReference>
<feature type="domain" description="Serine aminopeptidase S33" evidence="2">
    <location>
        <begin position="72"/>
        <end position="183"/>
    </location>
</feature>
<evidence type="ECO:0000313" key="3">
    <source>
        <dbReference type="EMBL" id="PSJ38516.1"/>
    </source>
</evidence>
<protein>
    <submittedName>
        <fullName evidence="3">Alpha/beta hydrolase</fullName>
    </submittedName>
</protein>
<keyword evidence="4" id="KW-1185">Reference proteome</keyword>
<dbReference type="InterPro" id="IPR029058">
    <property type="entry name" value="AB_hydrolase_fold"/>
</dbReference>
<dbReference type="Gene3D" id="3.40.50.1820">
    <property type="entry name" value="alpha/beta hydrolase"/>
    <property type="match status" value="1"/>
</dbReference>
<reference evidence="3 4" key="1">
    <citation type="submission" date="2018-03" db="EMBL/GenBank/DDBJ databases">
        <title>The draft genome of Sphingosinicella sp. GL-C-18.</title>
        <authorList>
            <person name="Liu L."/>
            <person name="Li L."/>
            <person name="Liang L."/>
            <person name="Zhang X."/>
            <person name="Wang T."/>
        </authorList>
    </citation>
    <scope>NUCLEOTIDE SEQUENCE [LARGE SCALE GENOMIC DNA]</scope>
    <source>
        <strain evidence="3 4">GL-C-18</strain>
    </source>
</reference>
<dbReference type="Pfam" id="PF12146">
    <property type="entry name" value="Hydrolase_4"/>
    <property type="match status" value="1"/>
</dbReference>
<keyword evidence="3" id="KW-0378">Hydrolase</keyword>
<feature type="chain" id="PRO_5015192529" evidence="1">
    <location>
        <begin position="25"/>
        <end position="287"/>
    </location>
</feature>
<dbReference type="OrthoDB" id="9798884at2"/>
<dbReference type="PANTHER" id="PTHR12277">
    <property type="entry name" value="ALPHA/BETA HYDROLASE DOMAIN-CONTAINING PROTEIN"/>
    <property type="match status" value="1"/>
</dbReference>
<evidence type="ECO:0000313" key="4">
    <source>
        <dbReference type="Proteomes" id="UP000241167"/>
    </source>
</evidence>
<accession>A0A2P7QKN9</accession>
<organism evidence="3 4">
    <name type="scientific">Allosphingosinicella deserti</name>
    <dbReference type="NCBI Taxonomy" id="2116704"/>
    <lineage>
        <taxon>Bacteria</taxon>
        <taxon>Pseudomonadati</taxon>
        <taxon>Pseudomonadota</taxon>
        <taxon>Alphaproteobacteria</taxon>
        <taxon>Sphingomonadales</taxon>
        <taxon>Sphingomonadaceae</taxon>
        <taxon>Allosphingosinicella</taxon>
    </lineage>
</organism>
<comment type="caution">
    <text evidence="3">The sequence shown here is derived from an EMBL/GenBank/DDBJ whole genome shotgun (WGS) entry which is preliminary data.</text>
</comment>
<dbReference type="GO" id="GO:0016787">
    <property type="term" value="F:hydrolase activity"/>
    <property type="evidence" value="ECO:0007669"/>
    <property type="project" value="UniProtKB-KW"/>
</dbReference>
<dbReference type="SUPFAM" id="SSF53474">
    <property type="entry name" value="alpha/beta-Hydrolases"/>
    <property type="match status" value="1"/>
</dbReference>
<dbReference type="AlphaFoldDB" id="A0A2P7QKN9"/>
<sequence>MRCRFHFAALCFVLLCIGARPVAAGPIRDRIYPAPTAPLSLSGLPAGATLIEVRTADGLVLKGIARPARPGRPTLLVFHGNGSSAADAMTWLHAVAEQGWGIVAAEYRGYSANPGTPSETGLAADADAFHAFARAQGGPLWVVGHSLGGGVALALSRRQRLDAVITVGTFTRLRAMAPKLARSFVPDAYDNKAAIAVLDEPYFLVHGTHDATVPVAQGEALHGAAGAAKARGASFVVIGADHKPAGAQMLAILSAATRILADGQYGADLVPTEIKLVPFGQKQPVNP</sequence>
<dbReference type="InterPro" id="IPR022742">
    <property type="entry name" value="Hydrolase_4"/>
</dbReference>
<name>A0A2P7QKN9_9SPHN</name>